<protein>
    <submittedName>
        <fullName evidence="1">Uncharacterized protein</fullName>
    </submittedName>
</protein>
<dbReference type="EMBL" id="RIBP01000004">
    <property type="protein sequence ID" value="TRZ38535.1"/>
    <property type="molecule type" value="Genomic_DNA"/>
</dbReference>
<proteinExistence type="predicted"/>
<reference evidence="2" key="1">
    <citation type="submission" date="2018-10" db="EMBL/GenBank/DDBJ databases">
        <title>FDA dAtabase for Regulatory Grade micrObial Sequences (FDA-ARGOS): Supporting development and validation of Infectious Disease Dx tests.</title>
        <authorList>
            <person name="Minogue T."/>
            <person name="Wolcott M."/>
            <person name="Wasieloski L."/>
            <person name="Aguilar W."/>
            <person name="Moore D."/>
            <person name="Tallon L."/>
            <person name="Sadzewicz L."/>
            <person name="Sengamalay N."/>
            <person name="Ott S."/>
            <person name="Godinez A."/>
            <person name="Nagaraj S."/>
            <person name="Vavikolanu K."/>
            <person name="Vyas G."/>
            <person name="Nadendla S."/>
            <person name="George J."/>
            <person name="Sichtig H."/>
        </authorList>
    </citation>
    <scope>NUCLEOTIDE SEQUENCE [LARGE SCALE GENOMIC DNA]</scope>
    <source>
        <strain evidence="2">FDAARGOS_343</strain>
    </source>
</reference>
<gene>
    <name evidence="1" type="ORF">CEQ21_24435</name>
</gene>
<name>A0A553SNG1_NIACI</name>
<evidence type="ECO:0000313" key="2">
    <source>
        <dbReference type="Proteomes" id="UP000319837"/>
    </source>
</evidence>
<dbReference type="Proteomes" id="UP000319837">
    <property type="component" value="Unassembled WGS sequence"/>
</dbReference>
<evidence type="ECO:0000313" key="1">
    <source>
        <dbReference type="EMBL" id="TRZ38535.1"/>
    </source>
</evidence>
<organism evidence="1 2">
    <name type="scientific">Niallia circulans</name>
    <name type="common">Bacillus circulans</name>
    <dbReference type="NCBI Taxonomy" id="1397"/>
    <lineage>
        <taxon>Bacteria</taxon>
        <taxon>Bacillati</taxon>
        <taxon>Bacillota</taxon>
        <taxon>Bacilli</taxon>
        <taxon>Bacillales</taxon>
        <taxon>Bacillaceae</taxon>
        <taxon>Niallia</taxon>
    </lineage>
</organism>
<sequence>MSNFKDFLAKDISDTFFNANEFAEKLLIEGKEVTIIRDPEQLIKKQFGNGGEGLANAEILFYVPKTELNFRPIANQQIQLGERKFRIISVSSEDEMYVITVGRNQ</sequence>
<comment type="caution">
    <text evidence="1">The sequence shown here is derived from an EMBL/GenBank/DDBJ whole genome shotgun (WGS) entry which is preliminary data.</text>
</comment>
<dbReference type="AlphaFoldDB" id="A0A553SNG1"/>
<dbReference type="RefSeq" id="WP_185766788.1">
    <property type="nucleotide sequence ID" value="NZ_RIBP01000004.1"/>
</dbReference>
<accession>A0A553SNG1</accession>